<gene>
    <name evidence="4" type="primary">abc-f</name>
    <name evidence="4" type="ORF">JR050_18085</name>
</gene>
<dbReference type="InterPro" id="IPR032781">
    <property type="entry name" value="ABC_tran_Xtn"/>
</dbReference>
<evidence type="ECO:0000256" key="1">
    <source>
        <dbReference type="ARBA" id="ARBA00022741"/>
    </source>
</evidence>
<evidence type="ECO:0000259" key="3">
    <source>
        <dbReference type="PROSITE" id="PS50893"/>
    </source>
</evidence>
<dbReference type="Pfam" id="PF00005">
    <property type="entry name" value="ABC_tran"/>
    <property type="match status" value="2"/>
</dbReference>
<dbReference type="PANTHER" id="PTHR42855:SF2">
    <property type="entry name" value="DRUG RESISTANCE ABC TRANSPORTER,ATP-BINDING PROTEIN"/>
    <property type="match status" value="1"/>
</dbReference>
<dbReference type="Pfam" id="PF12848">
    <property type="entry name" value="ABC_tran_Xtn"/>
    <property type="match status" value="1"/>
</dbReference>
<dbReference type="EMBL" id="JAFELM010000043">
    <property type="protein sequence ID" value="MBM6619575.1"/>
    <property type="molecule type" value="Genomic_DNA"/>
</dbReference>
<reference evidence="4 5" key="1">
    <citation type="submission" date="2021-02" db="EMBL/GenBank/DDBJ databases">
        <title>Bacillus sp. RD4P76, an endophyte from a halophyte.</title>
        <authorList>
            <person name="Sun J.-Q."/>
        </authorList>
    </citation>
    <scope>NUCLEOTIDE SEQUENCE [LARGE SCALE GENOMIC DNA]</scope>
    <source>
        <strain evidence="4 5">RD4P76</strain>
    </source>
</reference>
<keyword evidence="1" id="KW-0547">Nucleotide-binding</keyword>
<dbReference type="CDD" id="cd03221">
    <property type="entry name" value="ABCF_EF-3"/>
    <property type="match status" value="2"/>
</dbReference>
<dbReference type="InterPro" id="IPR027417">
    <property type="entry name" value="P-loop_NTPase"/>
</dbReference>
<dbReference type="PROSITE" id="PS00211">
    <property type="entry name" value="ABC_TRANSPORTER_1"/>
    <property type="match status" value="1"/>
</dbReference>
<dbReference type="InterPro" id="IPR003593">
    <property type="entry name" value="AAA+_ATPase"/>
</dbReference>
<evidence type="ECO:0000313" key="5">
    <source>
        <dbReference type="Proteomes" id="UP001518925"/>
    </source>
</evidence>
<dbReference type="InterPro" id="IPR051309">
    <property type="entry name" value="ABCF_ATPase"/>
</dbReference>
<feature type="domain" description="ABC transporter" evidence="3">
    <location>
        <begin position="306"/>
        <end position="518"/>
    </location>
</feature>
<proteinExistence type="predicted"/>
<protein>
    <submittedName>
        <fullName evidence="4">ABC-F type ribosomal protection protein</fullName>
    </submittedName>
</protein>
<dbReference type="NCBIfam" id="NF000355">
    <property type="entry name" value="ribo_prot_ABC_F"/>
    <property type="match status" value="1"/>
</dbReference>
<sequence>MTIIRIRNIEKNFDQHTIINNVSLDIEKGERIGLVGNNGAGKTTLANIIFGTISPDKGFVEGIDKVRIGYLEQTVHYMMNQKSNHQFEEVSSEFLEMTSELGLEKVHVWEEERFSHLSGGEKLKLALATVWETAPDILILDEPTNHLDVQGVRWLVEQLDEYKGNVIIISHDRYFLDLTVKKIIEIENGKIATYNGNYTSYRAEKKKRYEDQLHHYDTQQRMKERVESQVSQLQQWAGKAHREMTKQDYGTKEYHGVKAKKLDRSIKSKMKRLEKELEKNKIDKPSGEKKVRFQFDSSTKRGKRIIEAKKLEKSFQDRQLFVESQFYINQGERIGLVGPNGSGKTTLLKILLDEEPISSGEIWKSSSLNIAYLSQNIDDLPQEKTPIEALGLTSRVEILQARTILANMGMGADLLNQPIQTLSLGERTRVKLCGMLIRPNDLLILDEPTNHLDLASREQLETTLREFSGTILVISHDVYFLNNLCEKTLVIENQQIKRVEMGLEEYEKRNVVPKQETRVEEEILILDTEISAVLGELSMLTPDQDRYKELDAQFLQLTKRKKELLNS</sequence>
<name>A0ABS2DND7_9BACI</name>
<comment type="caution">
    <text evidence="4">The sequence shown here is derived from an EMBL/GenBank/DDBJ whole genome shotgun (WGS) entry which is preliminary data.</text>
</comment>
<evidence type="ECO:0000313" key="4">
    <source>
        <dbReference type="EMBL" id="MBM6619575.1"/>
    </source>
</evidence>
<accession>A0ABS2DND7</accession>
<keyword evidence="5" id="KW-1185">Reference proteome</keyword>
<dbReference type="SUPFAM" id="SSF52540">
    <property type="entry name" value="P-loop containing nucleoside triphosphate hydrolases"/>
    <property type="match status" value="2"/>
</dbReference>
<dbReference type="Proteomes" id="UP001518925">
    <property type="component" value="Unassembled WGS sequence"/>
</dbReference>
<dbReference type="RefSeq" id="WP_204205048.1">
    <property type="nucleotide sequence ID" value="NZ_JAFELM010000043.1"/>
</dbReference>
<dbReference type="PROSITE" id="PS50893">
    <property type="entry name" value="ABC_TRANSPORTER_2"/>
    <property type="match status" value="2"/>
</dbReference>
<dbReference type="PANTHER" id="PTHR42855">
    <property type="entry name" value="ABC TRANSPORTER ATP-BINDING SUBUNIT"/>
    <property type="match status" value="1"/>
</dbReference>
<dbReference type="InterPro" id="IPR003439">
    <property type="entry name" value="ABC_transporter-like_ATP-bd"/>
</dbReference>
<evidence type="ECO:0000256" key="2">
    <source>
        <dbReference type="ARBA" id="ARBA00022840"/>
    </source>
</evidence>
<organism evidence="4 5">
    <name type="scientific">Bacillus suaedaesalsae</name>
    <dbReference type="NCBI Taxonomy" id="2810349"/>
    <lineage>
        <taxon>Bacteria</taxon>
        <taxon>Bacillati</taxon>
        <taxon>Bacillota</taxon>
        <taxon>Bacilli</taxon>
        <taxon>Bacillales</taxon>
        <taxon>Bacillaceae</taxon>
        <taxon>Bacillus</taxon>
    </lineage>
</organism>
<feature type="domain" description="ABC transporter" evidence="3">
    <location>
        <begin position="4"/>
        <end position="213"/>
    </location>
</feature>
<dbReference type="SMART" id="SM00382">
    <property type="entry name" value="AAA"/>
    <property type="match status" value="2"/>
</dbReference>
<keyword evidence="2" id="KW-0067">ATP-binding</keyword>
<dbReference type="Gene3D" id="3.40.50.300">
    <property type="entry name" value="P-loop containing nucleotide triphosphate hydrolases"/>
    <property type="match status" value="2"/>
</dbReference>
<dbReference type="InterPro" id="IPR017871">
    <property type="entry name" value="ABC_transporter-like_CS"/>
</dbReference>